<comment type="caution">
    <text evidence="1">The sequence shown here is derived from an EMBL/GenBank/DDBJ whole genome shotgun (WGS) entry which is preliminary data.</text>
</comment>
<dbReference type="Proteomes" id="UP001631993">
    <property type="component" value="Unassembled WGS sequence"/>
</dbReference>
<gene>
    <name evidence="1" type="ORF">ACKI1S_41920</name>
</gene>
<accession>A0ABW9IXC4</accession>
<sequence>MSLQTFIRPPRVLVVVQQPDDWLRWAAAALEALGEIWGGCAGIVLPAQVAQHPALLPLLAQWQPDHIVAYQPSGAMIDELIPGTIAGVLDPLEMDATSRAFNEEQLASHPWPVSDRAVDEAVAWLRGVLGVNRVGDDHVQSSTIGDGRGSSDRSSITALSSVTERSWWGVSHGQVVSPTSLAFAMEVGVATGTGGSAGSAPSEQQWRAAVLAGAQAKLRPDVDEDVLPLLDPATALCISVSRGGRVRKPVVVLGDQPEDYVLAQLLRQVLHEAVWIPWPDAAWYELTAAANRLRNRGVGRSMHITSASLSREQLQERIDACWEARRYRLEGDEPEPRVYDVVAPGELEMRAHSFVVLGQAWDQPAFLPVHAAADGSLEAAHRTAAAAPPGLDPARHRWQVCLTSTAHPLPPHRSLSAEAFLAPGQSKYETFVRAADGGGVGDQFGHDERRVVDLLGMHRCHPLAGPGEKR</sequence>
<keyword evidence="2" id="KW-1185">Reference proteome</keyword>
<protein>
    <submittedName>
        <fullName evidence="1">Uncharacterized protein</fullName>
    </submittedName>
</protein>
<evidence type="ECO:0000313" key="2">
    <source>
        <dbReference type="Proteomes" id="UP001631993"/>
    </source>
</evidence>
<dbReference type="RefSeq" id="WP_369276694.1">
    <property type="nucleotide sequence ID" value="NZ_JBJVMW010000032.1"/>
</dbReference>
<name>A0ABW9IXC4_STRGJ</name>
<organism evidence="1 2">
    <name type="scientific">Streptomyces galilaeus</name>
    <dbReference type="NCBI Taxonomy" id="33899"/>
    <lineage>
        <taxon>Bacteria</taxon>
        <taxon>Bacillati</taxon>
        <taxon>Actinomycetota</taxon>
        <taxon>Actinomycetes</taxon>
        <taxon>Kitasatosporales</taxon>
        <taxon>Streptomycetaceae</taxon>
        <taxon>Streptomyces</taxon>
    </lineage>
</organism>
<evidence type="ECO:0000313" key="1">
    <source>
        <dbReference type="EMBL" id="MFM9652652.1"/>
    </source>
</evidence>
<proteinExistence type="predicted"/>
<dbReference type="EMBL" id="JBJVNE010000031">
    <property type="protein sequence ID" value="MFM9652652.1"/>
    <property type="molecule type" value="Genomic_DNA"/>
</dbReference>
<reference evidence="1 2" key="1">
    <citation type="submission" date="2024-12" db="EMBL/GenBank/DDBJ databases">
        <title>Forecasting of Potato common scab and diversities of Pathogenic streptomyces spp. in china.</title>
        <authorList>
            <person name="Handique U."/>
            <person name="Wu J."/>
        </authorList>
    </citation>
    <scope>NUCLEOTIDE SEQUENCE [LARGE SCALE GENOMIC DNA]</scope>
    <source>
        <strain evidence="1 2">ZRIMU1585</strain>
    </source>
</reference>